<protein>
    <recommendedName>
        <fullName evidence="4">CheR-type methyltransferase domain-containing protein</fullName>
    </recommendedName>
</protein>
<name>A0A437MNQ1_9PROT</name>
<evidence type="ECO:0000259" key="4">
    <source>
        <dbReference type="PROSITE" id="PS50123"/>
    </source>
</evidence>
<dbReference type="SUPFAM" id="SSF53335">
    <property type="entry name" value="S-adenosyl-L-methionine-dependent methyltransferases"/>
    <property type="match status" value="1"/>
</dbReference>
<evidence type="ECO:0000313" key="6">
    <source>
        <dbReference type="Proteomes" id="UP000282957"/>
    </source>
</evidence>
<dbReference type="SMART" id="SM00138">
    <property type="entry name" value="MeTrc"/>
    <property type="match status" value="1"/>
</dbReference>
<keyword evidence="3" id="KW-0949">S-adenosyl-L-methionine</keyword>
<proteinExistence type="predicted"/>
<dbReference type="PANTHER" id="PTHR24422:SF19">
    <property type="entry name" value="CHEMOTAXIS PROTEIN METHYLTRANSFERASE"/>
    <property type="match status" value="1"/>
</dbReference>
<gene>
    <name evidence="5" type="ORF">EOD42_03835</name>
</gene>
<keyword evidence="2" id="KW-0808">Transferase</keyword>
<reference evidence="5 6" key="1">
    <citation type="submission" date="2019-01" db="EMBL/GenBank/DDBJ databases">
        <authorList>
            <person name="Chen W.-M."/>
        </authorList>
    </citation>
    <scope>NUCLEOTIDE SEQUENCE [LARGE SCALE GENOMIC DNA]</scope>
    <source>
        <strain evidence="5 6">CCP-6</strain>
    </source>
</reference>
<evidence type="ECO:0000256" key="2">
    <source>
        <dbReference type="ARBA" id="ARBA00022679"/>
    </source>
</evidence>
<dbReference type="InterPro" id="IPR050903">
    <property type="entry name" value="Bact_Chemotaxis_MeTrfase"/>
</dbReference>
<dbReference type="OrthoDB" id="7263295at2"/>
<dbReference type="PRINTS" id="PR00996">
    <property type="entry name" value="CHERMTFRASE"/>
</dbReference>
<dbReference type="InterPro" id="IPR022642">
    <property type="entry name" value="CheR_C"/>
</dbReference>
<dbReference type="EMBL" id="SACL01000001">
    <property type="protein sequence ID" value="RVT99240.1"/>
    <property type="molecule type" value="Genomic_DNA"/>
</dbReference>
<sequence>MSSRGRALAGLSALAGLAPSPVLEARLDRAAPLLRQLAPDPSLDDAGWAALLDATTVQETSLFRSPGQLAALEAALPPLLLAARAAGRPFALLSAGCATGEEAYTLAAIAQHAAMLHAPGTAIRVLGLDISRIALNDAETGEIGLRMGQPLAQVPDAYRPWFRGAGEVPRLHPALRDCLAFRRASLTDLPDDLGCFDVALCRNVLIYMTEAAKRTVLEGLARHVLPGGLLALGPTDRAGAPFVPLAHGLYRHG</sequence>
<organism evidence="5 6">
    <name type="scientific">Rhodovarius crocodyli</name>
    <dbReference type="NCBI Taxonomy" id="1979269"/>
    <lineage>
        <taxon>Bacteria</taxon>
        <taxon>Pseudomonadati</taxon>
        <taxon>Pseudomonadota</taxon>
        <taxon>Alphaproteobacteria</taxon>
        <taxon>Acetobacterales</taxon>
        <taxon>Roseomonadaceae</taxon>
        <taxon>Rhodovarius</taxon>
    </lineage>
</organism>
<dbReference type="Pfam" id="PF01739">
    <property type="entry name" value="CheR"/>
    <property type="match status" value="1"/>
</dbReference>
<accession>A0A437MNQ1</accession>
<dbReference type="InterPro" id="IPR029063">
    <property type="entry name" value="SAM-dependent_MTases_sf"/>
</dbReference>
<dbReference type="Gene3D" id="3.40.50.150">
    <property type="entry name" value="Vaccinia Virus protein VP39"/>
    <property type="match status" value="1"/>
</dbReference>
<dbReference type="Proteomes" id="UP000282957">
    <property type="component" value="Unassembled WGS sequence"/>
</dbReference>
<keyword evidence="6" id="KW-1185">Reference proteome</keyword>
<comment type="caution">
    <text evidence="5">The sequence shown here is derived from an EMBL/GenBank/DDBJ whole genome shotgun (WGS) entry which is preliminary data.</text>
</comment>
<evidence type="ECO:0000256" key="3">
    <source>
        <dbReference type="ARBA" id="ARBA00022691"/>
    </source>
</evidence>
<keyword evidence="1" id="KW-0489">Methyltransferase</keyword>
<dbReference type="InterPro" id="IPR000780">
    <property type="entry name" value="CheR_MeTrfase"/>
</dbReference>
<evidence type="ECO:0000256" key="1">
    <source>
        <dbReference type="ARBA" id="ARBA00022603"/>
    </source>
</evidence>
<dbReference type="PROSITE" id="PS50123">
    <property type="entry name" value="CHER"/>
    <property type="match status" value="1"/>
</dbReference>
<dbReference type="GO" id="GO:0032259">
    <property type="term" value="P:methylation"/>
    <property type="evidence" value="ECO:0007669"/>
    <property type="project" value="UniProtKB-KW"/>
</dbReference>
<dbReference type="PANTHER" id="PTHR24422">
    <property type="entry name" value="CHEMOTAXIS PROTEIN METHYLTRANSFERASE"/>
    <property type="match status" value="1"/>
</dbReference>
<dbReference type="GO" id="GO:0008757">
    <property type="term" value="F:S-adenosylmethionine-dependent methyltransferase activity"/>
    <property type="evidence" value="ECO:0007669"/>
    <property type="project" value="InterPro"/>
</dbReference>
<dbReference type="AlphaFoldDB" id="A0A437MNQ1"/>
<feature type="domain" description="CheR-type methyltransferase" evidence="4">
    <location>
        <begin position="33"/>
        <end position="236"/>
    </location>
</feature>
<evidence type="ECO:0000313" key="5">
    <source>
        <dbReference type="EMBL" id="RVT99240.1"/>
    </source>
</evidence>